<evidence type="ECO:0000256" key="6">
    <source>
        <dbReference type="ARBA" id="ARBA00022989"/>
    </source>
</evidence>
<dbReference type="InterPro" id="IPR002550">
    <property type="entry name" value="CNNM"/>
</dbReference>
<organism evidence="14 15">
    <name type="scientific">Novibacillus thermophilus</name>
    <dbReference type="NCBI Taxonomy" id="1471761"/>
    <lineage>
        <taxon>Bacteria</taxon>
        <taxon>Bacillati</taxon>
        <taxon>Bacillota</taxon>
        <taxon>Bacilli</taxon>
        <taxon>Bacillales</taxon>
        <taxon>Thermoactinomycetaceae</taxon>
        <taxon>Novibacillus</taxon>
    </lineage>
</organism>
<dbReference type="PANTHER" id="PTHR43099:SF2">
    <property type="entry name" value="UPF0053 PROTEIN YRKA"/>
    <property type="match status" value="1"/>
</dbReference>
<dbReference type="SMART" id="SM01091">
    <property type="entry name" value="CorC_HlyC"/>
    <property type="match status" value="1"/>
</dbReference>
<keyword evidence="6 10" id="KW-1133">Transmembrane helix</keyword>
<dbReference type="SMART" id="SM00116">
    <property type="entry name" value="CBS"/>
    <property type="match status" value="2"/>
</dbReference>
<dbReference type="PROSITE" id="PS51371">
    <property type="entry name" value="CBS"/>
    <property type="match status" value="2"/>
</dbReference>
<dbReference type="InterPro" id="IPR051676">
    <property type="entry name" value="UPF0053_domain"/>
</dbReference>
<dbReference type="InterPro" id="IPR046342">
    <property type="entry name" value="CBS_dom_sf"/>
</dbReference>
<dbReference type="PROSITE" id="PS51846">
    <property type="entry name" value="CNNM"/>
    <property type="match status" value="1"/>
</dbReference>
<dbReference type="Pfam" id="PF03471">
    <property type="entry name" value="CorC_HlyC"/>
    <property type="match status" value="1"/>
</dbReference>
<proteinExistence type="inferred from homology"/>
<keyword evidence="4 10" id="KW-0812">Transmembrane</keyword>
<evidence type="ECO:0000256" key="5">
    <source>
        <dbReference type="ARBA" id="ARBA00022737"/>
    </source>
</evidence>
<dbReference type="Proteomes" id="UP000188603">
    <property type="component" value="Chromosome"/>
</dbReference>
<evidence type="ECO:0000256" key="9">
    <source>
        <dbReference type="PROSITE-ProRule" id="PRU00703"/>
    </source>
</evidence>
<reference evidence="14 15" key="1">
    <citation type="journal article" date="2015" name="Int. J. Syst. Evol. Microbiol.">
        <title>Novibacillus thermophilus gen. nov., sp. nov., a Gram-staining-negative and moderately thermophilic member of the family Thermoactinomycetaceae.</title>
        <authorList>
            <person name="Yang G."/>
            <person name="Chen J."/>
            <person name="Zhou S."/>
        </authorList>
    </citation>
    <scope>NUCLEOTIDE SEQUENCE [LARGE SCALE GENOMIC DNA]</scope>
    <source>
        <strain evidence="14 15">SG-1</strain>
    </source>
</reference>
<feature type="domain" description="CBS" evidence="12">
    <location>
        <begin position="213"/>
        <end position="274"/>
    </location>
</feature>
<dbReference type="PANTHER" id="PTHR43099">
    <property type="entry name" value="UPF0053 PROTEIN YRKA"/>
    <property type="match status" value="1"/>
</dbReference>
<feature type="transmembrane region" description="Helical" evidence="11">
    <location>
        <begin position="90"/>
        <end position="114"/>
    </location>
</feature>
<comment type="subcellular location">
    <subcellularLocation>
        <location evidence="1">Cell membrane</location>
        <topology evidence="1">Multi-pass membrane protein</topology>
    </subcellularLocation>
</comment>
<dbReference type="Pfam" id="PF01595">
    <property type="entry name" value="CNNM"/>
    <property type="match status" value="1"/>
</dbReference>
<dbReference type="GO" id="GO:0050660">
    <property type="term" value="F:flavin adenine dinucleotide binding"/>
    <property type="evidence" value="ECO:0007669"/>
    <property type="project" value="InterPro"/>
</dbReference>
<sequence>MVVFLVLLNGFFVASEFAIVKVRSTRIAELERQGNKRAKVAGKIVKQLDAYLSANQLGITLASLGLGWIGEPAVARLIQPVLEPYLPATAVHFIAFVIAFSIITFLHIVLGELAPKSLAIRKAEPTTLWVAAPLHFFYKVFYPAIYVLNATANTILKWVGIPPVNEEEGSGHTDEEIRMIMVQSHRSGMIDHKELELLDNVFDFSERMAREVIVPRIDMVCLYRDDSFEDSYKVIKENKHTRYPLCGVDKDDILGVVHIHDIYEQMVEGKTPDLMKLARPILTIPETMEIKDVLTSMQKNRMEMAIVLDEYGGTSGIITIEDIVEELVGEIQGEFDDELPLFQKVDDGISIDARLLIEEVNEYFNINIEDRDNDTIGGWLFSQLQELPRVGQQARWNDYVFTVLETDNKSISRIIVRKEELERNDGDMTKAM</sequence>
<dbReference type="EMBL" id="CP019699">
    <property type="protein sequence ID" value="AQS57550.1"/>
    <property type="molecule type" value="Genomic_DNA"/>
</dbReference>
<evidence type="ECO:0000313" key="15">
    <source>
        <dbReference type="Proteomes" id="UP000188603"/>
    </source>
</evidence>
<evidence type="ECO:0000256" key="11">
    <source>
        <dbReference type="SAM" id="Phobius"/>
    </source>
</evidence>
<feature type="domain" description="CNNM transmembrane" evidence="13">
    <location>
        <begin position="1"/>
        <end position="194"/>
    </location>
</feature>
<dbReference type="InterPro" id="IPR036318">
    <property type="entry name" value="FAD-bd_PCMH-like_sf"/>
</dbReference>
<gene>
    <name evidence="14" type="ORF">B0W44_12835</name>
</gene>
<dbReference type="FunFam" id="3.10.580.10:FF:000002">
    <property type="entry name" value="Magnesium/cobalt efflux protein CorC"/>
    <property type="match status" value="1"/>
</dbReference>
<evidence type="ECO:0000256" key="10">
    <source>
        <dbReference type="PROSITE-ProRule" id="PRU01193"/>
    </source>
</evidence>
<keyword evidence="8 10" id="KW-0472">Membrane</keyword>
<evidence type="ECO:0008006" key="16">
    <source>
        <dbReference type="Google" id="ProtNLM"/>
    </source>
</evidence>
<dbReference type="OrthoDB" id="9798188at2"/>
<dbReference type="GO" id="GO:0005886">
    <property type="term" value="C:plasma membrane"/>
    <property type="evidence" value="ECO:0007669"/>
    <property type="project" value="UniProtKB-SubCell"/>
</dbReference>
<dbReference type="STRING" id="1471761.B0W44_12835"/>
<evidence type="ECO:0000313" key="14">
    <source>
        <dbReference type="EMBL" id="AQS57550.1"/>
    </source>
</evidence>
<protein>
    <recommendedName>
        <fullName evidence="16">Transporter associated domain protein</fullName>
    </recommendedName>
</protein>
<dbReference type="CDD" id="cd04590">
    <property type="entry name" value="CBS_pair_CorC_HlyC_assoc"/>
    <property type="match status" value="1"/>
</dbReference>
<evidence type="ECO:0000256" key="1">
    <source>
        <dbReference type="ARBA" id="ARBA00004651"/>
    </source>
</evidence>
<dbReference type="SUPFAM" id="SSF54631">
    <property type="entry name" value="CBS-domain pair"/>
    <property type="match status" value="1"/>
</dbReference>
<dbReference type="KEGG" id="ntr:B0W44_12835"/>
<dbReference type="InterPro" id="IPR000644">
    <property type="entry name" value="CBS_dom"/>
</dbReference>
<keyword evidence="7 9" id="KW-0129">CBS domain</keyword>
<evidence type="ECO:0000256" key="4">
    <source>
        <dbReference type="ARBA" id="ARBA00022692"/>
    </source>
</evidence>
<dbReference type="Gene3D" id="3.30.465.10">
    <property type="match status" value="1"/>
</dbReference>
<dbReference type="InterPro" id="IPR044751">
    <property type="entry name" value="Ion_transp-like_CBS"/>
</dbReference>
<evidence type="ECO:0000256" key="7">
    <source>
        <dbReference type="ARBA" id="ARBA00023122"/>
    </source>
</evidence>
<name>A0A1U9KBZ6_9BACL</name>
<keyword evidence="15" id="KW-1185">Reference proteome</keyword>
<dbReference type="AlphaFoldDB" id="A0A1U9KBZ6"/>
<dbReference type="InterPro" id="IPR016169">
    <property type="entry name" value="FAD-bd_PCMH_sub2"/>
</dbReference>
<evidence type="ECO:0000259" key="12">
    <source>
        <dbReference type="PROSITE" id="PS51371"/>
    </source>
</evidence>
<dbReference type="SUPFAM" id="SSF56176">
    <property type="entry name" value="FAD-binding/transporter-associated domain-like"/>
    <property type="match status" value="1"/>
</dbReference>
<dbReference type="Pfam" id="PF00571">
    <property type="entry name" value="CBS"/>
    <property type="match status" value="2"/>
</dbReference>
<accession>A0A1U9KBZ6</accession>
<feature type="domain" description="CBS" evidence="12">
    <location>
        <begin position="277"/>
        <end position="338"/>
    </location>
</feature>
<evidence type="ECO:0000256" key="2">
    <source>
        <dbReference type="ARBA" id="ARBA00006337"/>
    </source>
</evidence>
<feature type="transmembrane region" description="Helical" evidence="11">
    <location>
        <begin position="126"/>
        <end position="148"/>
    </location>
</feature>
<dbReference type="InterPro" id="IPR005170">
    <property type="entry name" value="Transptr-assoc_dom"/>
</dbReference>
<dbReference type="Gene3D" id="3.10.580.10">
    <property type="entry name" value="CBS-domain"/>
    <property type="match status" value="1"/>
</dbReference>
<keyword evidence="3" id="KW-1003">Cell membrane</keyword>
<keyword evidence="5" id="KW-0677">Repeat</keyword>
<evidence type="ECO:0000259" key="13">
    <source>
        <dbReference type="PROSITE" id="PS51846"/>
    </source>
</evidence>
<evidence type="ECO:0000256" key="3">
    <source>
        <dbReference type="ARBA" id="ARBA00022475"/>
    </source>
</evidence>
<comment type="similarity">
    <text evidence="2">Belongs to the UPF0053 family.</text>
</comment>
<evidence type="ECO:0000256" key="8">
    <source>
        <dbReference type="ARBA" id="ARBA00023136"/>
    </source>
</evidence>